<evidence type="ECO:0000259" key="9">
    <source>
        <dbReference type="Pfam" id="PF02784"/>
    </source>
</evidence>
<feature type="binding site" evidence="5">
    <location>
        <position position="381"/>
    </location>
    <ligand>
        <name>substrate</name>
    </ligand>
</feature>
<evidence type="ECO:0000256" key="8">
    <source>
        <dbReference type="RuleBase" id="RU003738"/>
    </source>
</evidence>
<comment type="caution">
    <text evidence="10">The sequence shown here is derived from an EMBL/GenBank/DDBJ whole genome shotgun (WGS) entry which is preliminary data.</text>
</comment>
<name>A0A388SAD0_9BURK</name>
<evidence type="ECO:0000256" key="2">
    <source>
        <dbReference type="ARBA" id="ARBA00022793"/>
    </source>
</evidence>
<dbReference type="SUPFAM" id="SSF51419">
    <property type="entry name" value="PLP-binding barrel"/>
    <property type="match status" value="1"/>
</dbReference>
<dbReference type="Gene3D" id="2.40.37.10">
    <property type="entry name" value="Lyase, Ornithine Decarboxylase, Chain A, domain 1"/>
    <property type="match status" value="1"/>
</dbReference>
<dbReference type="CDD" id="cd06828">
    <property type="entry name" value="PLPDE_III_DapDC"/>
    <property type="match status" value="1"/>
</dbReference>
<gene>
    <name evidence="5 10" type="primary">lysA</name>
    <name evidence="10" type="ORF">MESMUL_05200</name>
</gene>
<dbReference type="RefSeq" id="WP_116269609.1">
    <property type="nucleotide sequence ID" value="NZ_BGZJ01000001.1"/>
</dbReference>
<comment type="cofactor">
    <cofactor evidence="1 5 7 8">
        <name>pyridoxal 5'-phosphate</name>
        <dbReference type="ChEBI" id="CHEBI:597326"/>
    </cofactor>
</comment>
<keyword evidence="5" id="KW-0028">Amino-acid biosynthesis</keyword>
<comment type="function">
    <text evidence="5">Specifically catalyzes the decarboxylation of meso-diaminopimelate (meso-DAP) to L-lysine.</text>
</comment>
<feature type="binding site" evidence="5">
    <location>
        <position position="323"/>
    </location>
    <ligand>
        <name>substrate</name>
    </ligand>
</feature>
<evidence type="ECO:0000313" key="10">
    <source>
        <dbReference type="EMBL" id="GBO93166.1"/>
    </source>
</evidence>
<dbReference type="PANTHER" id="PTHR43727:SF2">
    <property type="entry name" value="GROUP IV DECARBOXYLASE"/>
    <property type="match status" value="1"/>
</dbReference>
<dbReference type="GO" id="GO:0008836">
    <property type="term" value="F:diaminopimelate decarboxylase activity"/>
    <property type="evidence" value="ECO:0007669"/>
    <property type="project" value="UniProtKB-UniRule"/>
</dbReference>
<comment type="similarity">
    <text evidence="5">Belongs to the Orn/Lys/Arg decarboxylase class-II family. LysA subfamily.</text>
</comment>
<dbReference type="GO" id="GO:0009089">
    <property type="term" value="P:lysine biosynthetic process via diaminopimelate"/>
    <property type="evidence" value="ECO:0007669"/>
    <property type="project" value="UniProtKB-UniRule"/>
</dbReference>
<dbReference type="FunFam" id="3.20.20.10:FF:000003">
    <property type="entry name" value="Diaminopimelate decarboxylase"/>
    <property type="match status" value="1"/>
</dbReference>
<feature type="binding site" evidence="5">
    <location>
        <position position="381"/>
    </location>
    <ligand>
        <name>pyridoxal 5'-phosphate</name>
        <dbReference type="ChEBI" id="CHEBI:597326"/>
    </ligand>
</feature>
<comment type="subunit">
    <text evidence="5">Homodimer.</text>
</comment>
<evidence type="ECO:0000256" key="7">
    <source>
        <dbReference type="PIRSR" id="PIRSR600183-50"/>
    </source>
</evidence>
<proteinExistence type="inferred from homology"/>
<feature type="binding site" evidence="5">
    <location>
        <begin position="284"/>
        <end position="287"/>
    </location>
    <ligand>
        <name>pyridoxal 5'-phosphate</name>
        <dbReference type="ChEBI" id="CHEBI:597326"/>
    </ligand>
</feature>
<keyword evidence="3 5" id="KW-0663">Pyridoxal phosphate</keyword>
<dbReference type="InterPro" id="IPR000183">
    <property type="entry name" value="Orn/DAP/Arg_de-COase"/>
</dbReference>
<dbReference type="HAMAP" id="MF_02120">
    <property type="entry name" value="LysA"/>
    <property type="match status" value="1"/>
</dbReference>
<organism evidence="10 11">
    <name type="scientific">Mesosutterella multiformis</name>
    <dbReference type="NCBI Taxonomy" id="2259133"/>
    <lineage>
        <taxon>Bacteria</taxon>
        <taxon>Pseudomonadati</taxon>
        <taxon>Pseudomonadota</taxon>
        <taxon>Betaproteobacteria</taxon>
        <taxon>Burkholderiales</taxon>
        <taxon>Sutterellaceae</taxon>
        <taxon>Mesosutterella</taxon>
    </lineage>
</organism>
<dbReference type="InterPro" id="IPR009006">
    <property type="entry name" value="Ala_racemase/Decarboxylase_C"/>
</dbReference>
<reference evidence="10 11" key="1">
    <citation type="journal article" date="2018" name="Int. J. Syst. Evol. Microbiol.">
        <title>Mesosutterella multiformis gen. nov., sp. nov., a member of the family Sutterellaceae and Sutterella megalosphaeroides sp. nov., isolated from human faeces.</title>
        <authorList>
            <person name="Sakamoto M."/>
            <person name="Ikeyama N."/>
            <person name="Kunihiro T."/>
            <person name="Iino T."/>
            <person name="Yuki M."/>
            <person name="Ohkuma M."/>
        </authorList>
    </citation>
    <scope>NUCLEOTIDE SEQUENCE [LARGE SCALE GENOMIC DNA]</scope>
    <source>
        <strain evidence="10 11">4NBBH2</strain>
    </source>
</reference>
<accession>A0A401LKG1</accession>
<comment type="pathway">
    <text evidence="5 8">Amino-acid biosynthesis; L-lysine biosynthesis via DAP pathway; L-lysine from DL-2,6-diaminopimelate: step 1/1.</text>
</comment>
<protein>
    <recommendedName>
        <fullName evidence="5 6">Diaminopimelate decarboxylase</fullName>
        <shortName evidence="5">DAP decarboxylase</shortName>
        <shortName evidence="5">DAPDC</shortName>
        <ecNumber evidence="5 6">4.1.1.20</ecNumber>
    </recommendedName>
</protein>
<evidence type="ECO:0000313" key="11">
    <source>
        <dbReference type="Proteomes" id="UP000266091"/>
    </source>
</evidence>
<evidence type="ECO:0000256" key="4">
    <source>
        <dbReference type="ARBA" id="ARBA00023239"/>
    </source>
</evidence>
<keyword evidence="4 5" id="KW-0456">Lyase</keyword>
<dbReference type="PRINTS" id="PR01181">
    <property type="entry name" value="DAPDCRBXLASE"/>
</dbReference>
<dbReference type="InterPro" id="IPR029066">
    <property type="entry name" value="PLP-binding_barrel"/>
</dbReference>
<sequence>MTSFWLPDETGFSYRNGALFCEDVPVTELADKYGTPSFIYSRKAIETAFRDYDGAFGSHPHHILYSVKACSNIGIISLLAKLGSGFDIVSGGELLRVEAAGGDLSKVVYSGVGKTDKEIALALEKGIHCFNIESVPELNDIARVAASLGKVAPIAVRVNPNVDAKTHPYISTGLKNNKFGVAYEKTVELYKQAAAMPSIRVVGIDCHIGSQITELSPFADAEEKILDIVDQLAAEGIPLEHIDFGGGLGVCYKDEVPPSKREFVRLILDHLEARGYKHLAVTLEPGRSIIANAGILITRVIRDKTGETKNFAIVDAAMNDMGRPMFYEAWMGIVPAVPRDGATRTYDVVGPICESGDWLGRDRELCIEPGDVLAITSCGAYGMAMSSNYNSRPRAAEVLVSGSTSQVIREREKPEDLWRGEHLPTL</sequence>
<feature type="binding site" evidence="5">
    <location>
        <position position="327"/>
    </location>
    <ligand>
        <name>substrate</name>
    </ligand>
</feature>
<dbReference type="Gene3D" id="3.20.20.10">
    <property type="entry name" value="Alanine racemase"/>
    <property type="match status" value="1"/>
</dbReference>
<comment type="catalytic activity">
    <reaction evidence="5 8">
        <text>meso-2,6-diaminopimelate + H(+) = L-lysine + CO2</text>
        <dbReference type="Rhea" id="RHEA:15101"/>
        <dbReference type="ChEBI" id="CHEBI:15378"/>
        <dbReference type="ChEBI" id="CHEBI:16526"/>
        <dbReference type="ChEBI" id="CHEBI:32551"/>
        <dbReference type="ChEBI" id="CHEBI:57791"/>
        <dbReference type="EC" id="4.1.1.20"/>
    </reaction>
</comment>
<keyword evidence="11" id="KW-1185">Reference proteome</keyword>
<dbReference type="SUPFAM" id="SSF50621">
    <property type="entry name" value="Alanine racemase C-terminal domain-like"/>
    <property type="match status" value="1"/>
</dbReference>
<dbReference type="EMBL" id="BGZJ01000001">
    <property type="protein sequence ID" value="GBO93166.1"/>
    <property type="molecule type" value="Genomic_DNA"/>
</dbReference>
<evidence type="ECO:0000256" key="6">
    <source>
        <dbReference type="NCBIfam" id="TIGR01048"/>
    </source>
</evidence>
<feature type="domain" description="Orn/DAP/Arg decarboxylase 2 N-terminal" evidence="9">
    <location>
        <begin position="44"/>
        <end position="291"/>
    </location>
</feature>
<dbReference type="UniPathway" id="UPA00034">
    <property type="reaction ID" value="UER00027"/>
</dbReference>
<dbReference type="EC" id="4.1.1.20" evidence="5 6"/>
<feature type="binding site" evidence="5">
    <location>
        <position position="287"/>
    </location>
    <ligand>
        <name>substrate</name>
    </ligand>
</feature>
<dbReference type="PANTHER" id="PTHR43727">
    <property type="entry name" value="DIAMINOPIMELATE DECARBOXYLASE"/>
    <property type="match status" value="1"/>
</dbReference>
<dbReference type="InterPro" id="IPR022644">
    <property type="entry name" value="De-COase2_N"/>
</dbReference>
<feature type="binding site" evidence="5">
    <location>
        <position position="354"/>
    </location>
    <ligand>
        <name>substrate</name>
    </ligand>
</feature>
<feature type="modified residue" description="N6-(pyridoxal phosphate)lysine" evidence="5 7">
    <location>
        <position position="68"/>
    </location>
</feature>
<keyword evidence="2 5" id="KW-0210">Decarboxylase</keyword>
<dbReference type="InterPro" id="IPR002986">
    <property type="entry name" value="DAP_deCOOHase_LysA"/>
</dbReference>
<dbReference type="GO" id="GO:0030170">
    <property type="term" value="F:pyridoxal phosphate binding"/>
    <property type="evidence" value="ECO:0007669"/>
    <property type="project" value="UniProtKB-UniRule"/>
</dbReference>
<evidence type="ECO:0000256" key="1">
    <source>
        <dbReference type="ARBA" id="ARBA00001933"/>
    </source>
</evidence>
<evidence type="ECO:0000256" key="5">
    <source>
        <dbReference type="HAMAP-Rule" id="MF_02120"/>
    </source>
</evidence>
<keyword evidence="5 8" id="KW-0457">Lysine biosynthesis</keyword>
<dbReference type="AlphaFoldDB" id="A0A388SAD0"/>
<dbReference type="Pfam" id="PF02784">
    <property type="entry name" value="Orn_Arg_deC_N"/>
    <property type="match status" value="1"/>
</dbReference>
<dbReference type="Proteomes" id="UP000266091">
    <property type="component" value="Unassembled WGS sequence"/>
</dbReference>
<dbReference type="NCBIfam" id="TIGR01048">
    <property type="entry name" value="lysA"/>
    <property type="match status" value="1"/>
</dbReference>
<evidence type="ECO:0000256" key="3">
    <source>
        <dbReference type="ARBA" id="ARBA00022898"/>
    </source>
</evidence>
<dbReference type="OrthoDB" id="9802241at2"/>
<feature type="binding site" evidence="5">
    <location>
        <position position="247"/>
    </location>
    <ligand>
        <name>pyridoxal 5'-phosphate</name>
        <dbReference type="ChEBI" id="CHEBI:597326"/>
    </ligand>
</feature>
<feature type="active site" description="Proton donor" evidence="7">
    <location>
        <position position="353"/>
    </location>
</feature>
<dbReference type="PRINTS" id="PR01179">
    <property type="entry name" value="ODADCRBXLASE"/>
</dbReference>
<accession>A0A388SAD0</accession>